<evidence type="ECO:0000256" key="3">
    <source>
        <dbReference type="ARBA" id="ARBA00023125"/>
    </source>
</evidence>
<keyword evidence="4" id="KW-0804">Transcription</keyword>
<organism evidence="7 8">
    <name type="scientific">Pseudonocardia benzenivorans</name>
    <dbReference type="NCBI Taxonomy" id="228005"/>
    <lineage>
        <taxon>Bacteria</taxon>
        <taxon>Bacillati</taxon>
        <taxon>Actinomycetota</taxon>
        <taxon>Actinomycetes</taxon>
        <taxon>Pseudonocardiales</taxon>
        <taxon>Pseudonocardiaceae</taxon>
        <taxon>Pseudonocardia</taxon>
    </lineage>
</organism>
<dbReference type="CDD" id="cd06171">
    <property type="entry name" value="Sigma70_r4"/>
    <property type="match status" value="1"/>
</dbReference>
<dbReference type="InterPro" id="IPR013324">
    <property type="entry name" value="RNA_pol_sigma_r3/r4-like"/>
</dbReference>
<name>A0ABW3VGM5_9PSEU</name>
<dbReference type="InterPro" id="IPR014322">
    <property type="entry name" value="RNA_pol_sigma-B/F/G"/>
</dbReference>
<reference evidence="8" key="1">
    <citation type="journal article" date="2019" name="Int. J. Syst. Evol. Microbiol.">
        <title>The Global Catalogue of Microorganisms (GCM) 10K type strain sequencing project: providing services to taxonomists for standard genome sequencing and annotation.</title>
        <authorList>
            <consortium name="The Broad Institute Genomics Platform"/>
            <consortium name="The Broad Institute Genome Sequencing Center for Infectious Disease"/>
            <person name="Wu L."/>
            <person name="Ma J."/>
        </authorList>
    </citation>
    <scope>NUCLEOTIDE SEQUENCE [LARGE SCALE GENOMIC DNA]</scope>
    <source>
        <strain evidence="8">CCUG 49018</strain>
    </source>
</reference>
<keyword evidence="8" id="KW-1185">Reference proteome</keyword>
<proteinExistence type="predicted"/>
<gene>
    <name evidence="7" type="ORF">ACFQ34_12985</name>
</gene>
<dbReference type="NCBIfam" id="TIGR02980">
    <property type="entry name" value="SigBFG"/>
    <property type="match status" value="1"/>
</dbReference>
<dbReference type="InterPro" id="IPR007630">
    <property type="entry name" value="RNA_pol_sigma70_r4"/>
</dbReference>
<keyword evidence="2" id="KW-0731">Sigma factor</keyword>
<accession>A0ABW3VGM5</accession>
<dbReference type="InterPro" id="IPR036388">
    <property type="entry name" value="WH-like_DNA-bd_sf"/>
</dbReference>
<feature type="compositionally biased region" description="Basic and acidic residues" evidence="5">
    <location>
        <begin position="21"/>
        <end position="39"/>
    </location>
</feature>
<dbReference type="SUPFAM" id="SSF88659">
    <property type="entry name" value="Sigma3 and sigma4 domains of RNA polymerase sigma factors"/>
    <property type="match status" value="2"/>
</dbReference>
<dbReference type="RefSeq" id="WP_339123803.1">
    <property type="nucleotide sequence ID" value="NZ_BAABKS010000005.1"/>
</dbReference>
<dbReference type="InterPro" id="IPR000943">
    <property type="entry name" value="RNA_pol_sigma70"/>
</dbReference>
<dbReference type="PROSITE" id="PS00715">
    <property type="entry name" value="SIGMA70_1"/>
    <property type="match status" value="1"/>
</dbReference>
<dbReference type="Pfam" id="PF04545">
    <property type="entry name" value="Sigma70_r4"/>
    <property type="match status" value="1"/>
</dbReference>
<evidence type="ECO:0000313" key="7">
    <source>
        <dbReference type="EMBL" id="MFD1234197.1"/>
    </source>
</evidence>
<dbReference type="InterPro" id="IPR013325">
    <property type="entry name" value="RNA_pol_sigma_r2"/>
</dbReference>
<dbReference type="NCBIfam" id="TIGR02937">
    <property type="entry name" value="sigma70-ECF"/>
    <property type="match status" value="1"/>
</dbReference>
<evidence type="ECO:0000256" key="1">
    <source>
        <dbReference type="ARBA" id="ARBA00023015"/>
    </source>
</evidence>
<evidence type="ECO:0000256" key="2">
    <source>
        <dbReference type="ARBA" id="ARBA00023082"/>
    </source>
</evidence>
<comment type="caution">
    <text evidence="7">The sequence shown here is derived from an EMBL/GenBank/DDBJ whole genome shotgun (WGS) entry which is preliminary data.</text>
</comment>
<evidence type="ECO:0000256" key="5">
    <source>
        <dbReference type="SAM" id="MobiDB-lite"/>
    </source>
</evidence>
<keyword evidence="3" id="KW-0238">DNA-binding</keyword>
<evidence type="ECO:0000259" key="6">
    <source>
        <dbReference type="PROSITE" id="PS00715"/>
    </source>
</evidence>
<dbReference type="Pfam" id="PF04542">
    <property type="entry name" value="Sigma70_r2"/>
    <property type="match status" value="1"/>
</dbReference>
<protein>
    <submittedName>
        <fullName evidence="7">SigB/SigF/SigG family RNA polymerase sigma factor</fullName>
    </submittedName>
</protein>
<evidence type="ECO:0000313" key="8">
    <source>
        <dbReference type="Proteomes" id="UP001597182"/>
    </source>
</evidence>
<dbReference type="PRINTS" id="PR00046">
    <property type="entry name" value="SIGMA70FCT"/>
</dbReference>
<dbReference type="Proteomes" id="UP001597182">
    <property type="component" value="Unassembled WGS sequence"/>
</dbReference>
<dbReference type="InterPro" id="IPR014284">
    <property type="entry name" value="RNA_pol_sigma-70_dom"/>
</dbReference>
<dbReference type="SUPFAM" id="SSF88946">
    <property type="entry name" value="Sigma2 domain of RNA polymerase sigma factors"/>
    <property type="match status" value="1"/>
</dbReference>
<dbReference type="PANTHER" id="PTHR30385">
    <property type="entry name" value="SIGMA FACTOR F FLAGELLAR"/>
    <property type="match status" value="1"/>
</dbReference>
<dbReference type="InterPro" id="IPR007627">
    <property type="entry name" value="RNA_pol_sigma70_r2"/>
</dbReference>
<dbReference type="Gene3D" id="1.10.10.10">
    <property type="entry name" value="Winged helix-like DNA-binding domain superfamily/Winged helix DNA-binding domain"/>
    <property type="match status" value="2"/>
</dbReference>
<feature type="region of interest" description="Disordered" evidence="5">
    <location>
        <begin position="1"/>
        <end position="52"/>
    </location>
</feature>
<dbReference type="PANTHER" id="PTHR30385:SF4">
    <property type="entry name" value="RNA POLYMERASE SIGMA-E FACTOR"/>
    <property type="match status" value="1"/>
</dbReference>
<dbReference type="InterPro" id="IPR007624">
    <property type="entry name" value="RNA_pol_sigma70_r3"/>
</dbReference>
<evidence type="ECO:0000256" key="4">
    <source>
        <dbReference type="ARBA" id="ARBA00023163"/>
    </source>
</evidence>
<keyword evidence="1" id="KW-0805">Transcription regulation</keyword>
<dbReference type="EMBL" id="JBHTMB010000115">
    <property type="protein sequence ID" value="MFD1234197.1"/>
    <property type="molecule type" value="Genomic_DNA"/>
</dbReference>
<dbReference type="Gene3D" id="1.10.1740.10">
    <property type="match status" value="1"/>
</dbReference>
<feature type="domain" description="RNA polymerase sigma-70" evidence="6">
    <location>
        <begin position="106"/>
        <end position="119"/>
    </location>
</feature>
<dbReference type="Pfam" id="PF04539">
    <property type="entry name" value="Sigma70_r3"/>
    <property type="match status" value="1"/>
</dbReference>
<sequence>MLDNARPTAGPVPVPVPVDDDAVRTADHGAADHAADHTADPAADPTELGPSEYADQMPLLQRYAALPADDPERERIREQLVLSFLPVVEHLARRYGNGYRVAAYDDLVQTGTVGLITAIDRWDPERAKGEFLGYLIPCVRGEILRYFRDRTWSMRVPRRLKDLGVAIGKASGPLTQELGRAPRPSELAAHLGVDREEVIEALAAAADRRATPLFPVTHDDDAPEERVGTVEKAYDHVEYAIALKPLIEQLPERERLILTLRFFGDQTQSQIAARVGVSQMHVSRLLARTLERLREGLAATNDDLAST</sequence>